<dbReference type="PROSITE" id="PS50943">
    <property type="entry name" value="HTH_CROC1"/>
    <property type="match status" value="1"/>
</dbReference>
<evidence type="ECO:0000259" key="1">
    <source>
        <dbReference type="PROSITE" id="PS50943"/>
    </source>
</evidence>
<dbReference type="SMART" id="SM00530">
    <property type="entry name" value="HTH_XRE"/>
    <property type="match status" value="1"/>
</dbReference>
<dbReference type="GO" id="GO:0003677">
    <property type="term" value="F:DNA binding"/>
    <property type="evidence" value="ECO:0007669"/>
    <property type="project" value="InterPro"/>
</dbReference>
<dbReference type="SUPFAM" id="SSF47413">
    <property type="entry name" value="lambda repressor-like DNA-binding domains"/>
    <property type="match status" value="1"/>
</dbReference>
<dbReference type="EMBL" id="AYYY01000036">
    <property type="protein sequence ID" value="KRM61166.1"/>
    <property type="molecule type" value="Genomic_DNA"/>
</dbReference>
<proteinExistence type="predicted"/>
<dbReference type="Proteomes" id="UP000051733">
    <property type="component" value="Unassembled WGS sequence"/>
</dbReference>
<dbReference type="InterPro" id="IPR010982">
    <property type="entry name" value="Lambda_DNA-bd_dom_sf"/>
</dbReference>
<dbReference type="Pfam" id="PF13560">
    <property type="entry name" value="HTH_31"/>
    <property type="match status" value="1"/>
</dbReference>
<organism evidence="2 3">
    <name type="scientific">Paucilactobacillus vaccinostercus DSM 20634</name>
    <dbReference type="NCBI Taxonomy" id="1423813"/>
    <lineage>
        <taxon>Bacteria</taxon>
        <taxon>Bacillati</taxon>
        <taxon>Bacillota</taxon>
        <taxon>Bacilli</taxon>
        <taxon>Lactobacillales</taxon>
        <taxon>Lactobacillaceae</taxon>
        <taxon>Paucilactobacillus</taxon>
    </lineage>
</organism>
<sequence>MESKLGATIRQRRHALGLTVGELAAELDKRYYQAPSKSSISRYEVGTKQVGLPALMILSDFLAINLDEVRKYDISKLKK</sequence>
<keyword evidence="3" id="KW-1185">Reference proteome</keyword>
<protein>
    <recommendedName>
        <fullName evidence="1">HTH cro/C1-type domain-containing protein</fullName>
    </recommendedName>
</protein>
<name>A0A0R2A1N6_9LACO</name>
<accession>A0A0R2A1N6</accession>
<dbReference type="AlphaFoldDB" id="A0A0R2A1N6"/>
<dbReference type="CDD" id="cd00093">
    <property type="entry name" value="HTH_XRE"/>
    <property type="match status" value="1"/>
</dbReference>
<evidence type="ECO:0000313" key="3">
    <source>
        <dbReference type="Proteomes" id="UP000051733"/>
    </source>
</evidence>
<dbReference type="OrthoDB" id="34624at2"/>
<dbReference type="PATRIC" id="fig|1423813.3.peg.2019"/>
<comment type="caution">
    <text evidence="2">The sequence shown here is derived from an EMBL/GenBank/DDBJ whole genome shotgun (WGS) entry which is preliminary data.</text>
</comment>
<dbReference type="Gene3D" id="1.10.260.40">
    <property type="entry name" value="lambda repressor-like DNA-binding domains"/>
    <property type="match status" value="1"/>
</dbReference>
<dbReference type="InterPro" id="IPR001387">
    <property type="entry name" value="Cro/C1-type_HTH"/>
</dbReference>
<reference evidence="2 3" key="1">
    <citation type="journal article" date="2015" name="Genome Announc.">
        <title>Expanding the biotechnology potential of lactobacilli through comparative genomics of 213 strains and associated genera.</title>
        <authorList>
            <person name="Sun Z."/>
            <person name="Harris H.M."/>
            <person name="McCann A."/>
            <person name="Guo C."/>
            <person name="Argimon S."/>
            <person name="Zhang W."/>
            <person name="Yang X."/>
            <person name="Jeffery I.B."/>
            <person name="Cooney J.C."/>
            <person name="Kagawa T.F."/>
            <person name="Liu W."/>
            <person name="Song Y."/>
            <person name="Salvetti E."/>
            <person name="Wrobel A."/>
            <person name="Rasinkangas P."/>
            <person name="Parkhill J."/>
            <person name="Rea M.C."/>
            <person name="O'Sullivan O."/>
            <person name="Ritari J."/>
            <person name="Douillard F.P."/>
            <person name="Paul Ross R."/>
            <person name="Yang R."/>
            <person name="Briner A.E."/>
            <person name="Felis G.E."/>
            <person name="de Vos W.M."/>
            <person name="Barrangou R."/>
            <person name="Klaenhammer T.R."/>
            <person name="Caufield P.W."/>
            <person name="Cui Y."/>
            <person name="Zhang H."/>
            <person name="O'Toole P.W."/>
        </authorList>
    </citation>
    <scope>NUCLEOTIDE SEQUENCE [LARGE SCALE GENOMIC DNA]</scope>
    <source>
        <strain evidence="2 3">DSM 20634</strain>
    </source>
</reference>
<evidence type="ECO:0000313" key="2">
    <source>
        <dbReference type="EMBL" id="KRM61166.1"/>
    </source>
</evidence>
<dbReference type="RefSeq" id="WP_057779405.1">
    <property type="nucleotide sequence ID" value="NZ_AYYY01000036.1"/>
</dbReference>
<feature type="domain" description="HTH cro/C1-type" evidence="1">
    <location>
        <begin position="9"/>
        <end position="69"/>
    </location>
</feature>
<gene>
    <name evidence="2" type="ORF">FC26_GL001986</name>
</gene>